<accession>A0ABS4V5Y0</accession>
<dbReference type="EMBL" id="JAGINS010000001">
    <property type="protein sequence ID" value="MBP2359320.1"/>
    <property type="molecule type" value="Genomic_DNA"/>
</dbReference>
<feature type="region of interest" description="Disordered" evidence="1">
    <location>
        <begin position="20"/>
        <end position="45"/>
    </location>
</feature>
<keyword evidence="3" id="KW-1185">Reference proteome</keyword>
<feature type="compositionally biased region" description="Gly residues" evidence="1">
    <location>
        <begin position="20"/>
        <end position="32"/>
    </location>
</feature>
<comment type="caution">
    <text evidence="2">The sequence shown here is derived from an EMBL/GenBank/DDBJ whole genome shotgun (WGS) entry which is preliminary data.</text>
</comment>
<evidence type="ECO:0000313" key="3">
    <source>
        <dbReference type="Proteomes" id="UP001519311"/>
    </source>
</evidence>
<protein>
    <submittedName>
        <fullName evidence="2">Uncharacterized protein</fullName>
    </submittedName>
</protein>
<reference evidence="2 3" key="1">
    <citation type="submission" date="2021-03" db="EMBL/GenBank/DDBJ databases">
        <title>Sequencing the genomes of 1000 actinobacteria strains.</title>
        <authorList>
            <person name="Klenk H.-P."/>
        </authorList>
    </citation>
    <scope>NUCLEOTIDE SEQUENCE [LARGE SCALE GENOMIC DNA]</scope>
    <source>
        <strain evidence="2 3">DSM 40843</strain>
    </source>
</reference>
<dbReference type="Proteomes" id="UP001519311">
    <property type="component" value="Unassembled WGS sequence"/>
</dbReference>
<organism evidence="2 3">
    <name type="scientific">Streptomyces clavifer</name>
    <dbReference type="NCBI Taxonomy" id="68188"/>
    <lineage>
        <taxon>Bacteria</taxon>
        <taxon>Bacillati</taxon>
        <taxon>Actinomycetota</taxon>
        <taxon>Actinomycetes</taxon>
        <taxon>Kitasatosporales</taxon>
        <taxon>Streptomycetaceae</taxon>
        <taxon>Streptomyces</taxon>
    </lineage>
</organism>
<evidence type="ECO:0000256" key="1">
    <source>
        <dbReference type="SAM" id="MobiDB-lite"/>
    </source>
</evidence>
<name>A0ABS4V5Y0_9ACTN</name>
<evidence type="ECO:0000313" key="2">
    <source>
        <dbReference type="EMBL" id="MBP2359320.1"/>
    </source>
</evidence>
<gene>
    <name evidence="2" type="ORF">JOF59_001720</name>
</gene>
<sequence length="60" mass="5695">MLAVELSLTAHLDQEASGAVAGGLGMGEGGSQGSPSRVGEDPVGVAGEGRANVLFEAAGG</sequence>
<proteinExistence type="predicted"/>